<reference evidence="4 5" key="1">
    <citation type="journal article" date="2005" name="Science">
        <title>Genome of the host-cell transforming parasite Theileria annulata compared with T. parva.</title>
        <authorList>
            <person name="Pain A."/>
            <person name="Renauld H."/>
            <person name="Berriman M."/>
            <person name="Murphy L."/>
            <person name="Yeats C.A."/>
            <person name="Weir W."/>
            <person name="Kerhornou A."/>
            <person name="Aslett M."/>
            <person name="Bishop R."/>
            <person name="Bouchier C."/>
            <person name="Cochet M."/>
            <person name="Coulson R.M.R."/>
            <person name="Cronin A."/>
            <person name="de Villiers E.P."/>
            <person name="Fraser A."/>
            <person name="Fosker N."/>
            <person name="Gardner M."/>
            <person name="Goble A."/>
            <person name="Griffiths-Jones S."/>
            <person name="Harris D.E."/>
            <person name="Katzer F."/>
            <person name="Larke N."/>
            <person name="Lord A."/>
            <person name="Maser P."/>
            <person name="McKellar S."/>
            <person name="Mooney P."/>
            <person name="Morton F."/>
            <person name="Nene V."/>
            <person name="O'Neil S."/>
            <person name="Price C."/>
            <person name="Quail M.A."/>
            <person name="Rabbinowitsch E."/>
            <person name="Rawlings N.D."/>
            <person name="Rutter S."/>
            <person name="Saunders D."/>
            <person name="Seeger K."/>
            <person name="Shah T."/>
            <person name="Squares R."/>
            <person name="Squares S."/>
            <person name="Tivey A."/>
            <person name="Walker A.R."/>
            <person name="Woodward J."/>
            <person name="Dobbelaere D.A.E."/>
            <person name="Langsley G."/>
            <person name="Rajandream M.A."/>
            <person name="McKeever D."/>
            <person name="Shiels B."/>
            <person name="Tait A."/>
            <person name="Barrell B.G."/>
            <person name="Hall N."/>
        </authorList>
    </citation>
    <scope>NUCLEOTIDE SEQUENCE [LARGE SCALE GENOMIC DNA]</scope>
    <source>
        <strain evidence="5">Ankara</strain>
    </source>
</reference>
<feature type="signal peptide" evidence="3">
    <location>
        <begin position="1"/>
        <end position="18"/>
    </location>
</feature>
<evidence type="ECO:0000313" key="4">
    <source>
        <dbReference type="EMBL" id="CAI76197.1"/>
    </source>
</evidence>
<dbReference type="KEGG" id="tan:TA09265"/>
<feature type="compositionally biased region" description="Basic and acidic residues" evidence="2">
    <location>
        <begin position="413"/>
        <end position="424"/>
    </location>
</feature>
<evidence type="ECO:0000313" key="5">
    <source>
        <dbReference type="Proteomes" id="UP000001950"/>
    </source>
</evidence>
<protein>
    <submittedName>
        <fullName evidence="4">Tpr-related protein family member, putative</fullName>
    </submittedName>
</protein>
<evidence type="ECO:0000256" key="1">
    <source>
        <dbReference type="SAM" id="Coils"/>
    </source>
</evidence>
<keyword evidence="3" id="KW-0732">Signal</keyword>
<evidence type="ECO:0000256" key="2">
    <source>
        <dbReference type="SAM" id="MobiDB-lite"/>
    </source>
</evidence>
<proteinExistence type="predicted"/>
<dbReference type="AlphaFoldDB" id="Q4UAF4"/>
<dbReference type="EMBL" id="CR940353">
    <property type="protein sequence ID" value="CAI76197.1"/>
    <property type="molecule type" value="Genomic_DNA"/>
</dbReference>
<dbReference type="VEuPathDB" id="PiroplasmaDB:TA09265"/>
<evidence type="ECO:0000256" key="3">
    <source>
        <dbReference type="SAM" id="SignalP"/>
    </source>
</evidence>
<dbReference type="Proteomes" id="UP000001950">
    <property type="component" value="Chromosome 4"/>
</dbReference>
<dbReference type="GeneID" id="3863265"/>
<accession>Q4UAF4</accession>
<keyword evidence="5" id="KW-1185">Reference proteome</keyword>
<sequence>MAFTSWVAFCLRLSYIGCIVNCLGTSDVTLKHERLEEHLTNTRDYDIQSNNVPPELQTKATQLKDKAGALKTKAQGAGATNVGAAAGTLRDKASDLNRDASNIKEGELEELKQLATNLATAAKGDDGGDETSLYKTAEALSSTQDYGRAIAVIVAFGKVKAAYQKLAAHPKYKEYKQKLEAAQLSSRSDSPEAKVKAVEDAWTQVNTQFQALCMALIKHFAGQIDTAAGQLAGSGGTQTHANNVITSFEVVEMAYNELNDKLTVKSEFEALKLIYNQMLNLNKLHKAVEKLRAAAQAASATALQQAADTLKDNVTNLRDKTDNEAHVNAKNVKDKFNEVKNAFNKLGTAQTTVKQDWEDLKAVYDNIGFCYKDVKFYSIIVPCIFSMSSDLSPSTKYVWHGNKRTNNGFHGWTEYKDHQGKANDESGEAAECPDPSGQPQTYKHVPVHA</sequence>
<dbReference type="RefSeq" id="XP_952822.1">
    <property type="nucleotide sequence ID" value="XM_947729.1"/>
</dbReference>
<feature type="coiled-coil region" evidence="1">
    <location>
        <begin position="281"/>
        <end position="320"/>
    </location>
</feature>
<feature type="region of interest" description="Disordered" evidence="2">
    <location>
        <begin position="412"/>
        <end position="449"/>
    </location>
</feature>
<gene>
    <name evidence="4" type="ORF">TA09265</name>
</gene>
<keyword evidence="1" id="KW-0175">Coiled coil</keyword>
<organism evidence="4 5">
    <name type="scientific">Theileria annulata</name>
    <dbReference type="NCBI Taxonomy" id="5874"/>
    <lineage>
        <taxon>Eukaryota</taxon>
        <taxon>Sar</taxon>
        <taxon>Alveolata</taxon>
        <taxon>Apicomplexa</taxon>
        <taxon>Aconoidasida</taxon>
        <taxon>Piroplasmida</taxon>
        <taxon>Theileriidae</taxon>
        <taxon>Theileria</taxon>
    </lineage>
</organism>
<name>Q4UAF4_THEAN</name>
<dbReference type="InParanoid" id="Q4UAF4"/>
<feature type="chain" id="PRO_5004244904" evidence="3">
    <location>
        <begin position="19"/>
        <end position="449"/>
    </location>
</feature>